<dbReference type="EMBL" id="BAAACI010000001">
    <property type="protein sequence ID" value="GAA0767130.1"/>
    <property type="molecule type" value="Genomic_DNA"/>
</dbReference>
<dbReference type="RefSeq" id="WP_343823452.1">
    <property type="nucleotide sequence ID" value="NZ_BAAACI010000001.1"/>
</dbReference>
<sequence length="421" mass="46332">MSIISGIFPSEIVDIDESGLPIYDRAVDEEYFAKYHSEFLSNGVYANPSNNFQVMANELMKLKLKAGSCFINGYYAYDNFDGEITLEPASSDLNRIDRIVTRLDRINRKISIEVKKGAYGTTSYLAPSLQRDDDIWELGLADVLVKKGTTQIVQANITDLRAIQEYCGYVYNPMQNIDTTDLFAQYDNSFEVWFQHVKEQLSTDAAGNLQKQIDTHTSQLGDFMNFLNDGGYVGTLNFQQAQPSVDGIITSKQMLGLYNSTTGIVLAENAIHPSSTNAKKINIGIIGNEFKDLYLDGVGSIKGSVIVESGSNANGRYIKFGDGTMFCYGTRSFSEVPITALVGSLYYATGDKTTLGAYPATFSSGSTIAVSFDVASNNNYIVWLAQATSTTNTNLPYVNVMRPSAMTADIKISFTAIGRWK</sequence>
<dbReference type="Proteomes" id="UP001501047">
    <property type="component" value="Unassembled WGS sequence"/>
</dbReference>
<protein>
    <submittedName>
        <fullName evidence="1">Uncharacterized protein</fullName>
    </submittedName>
</protein>
<evidence type="ECO:0000313" key="1">
    <source>
        <dbReference type="EMBL" id="GAA0767130.1"/>
    </source>
</evidence>
<evidence type="ECO:0000313" key="2">
    <source>
        <dbReference type="Proteomes" id="UP001501047"/>
    </source>
</evidence>
<proteinExistence type="predicted"/>
<comment type="caution">
    <text evidence="1">The sequence shown here is derived from an EMBL/GenBank/DDBJ whole genome shotgun (WGS) entry which is preliminary data.</text>
</comment>
<gene>
    <name evidence="1" type="ORF">GCM10008908_05820</name>
</gene>
<reference evidence="2" key="1">
    <citation type="journal article" date="2019" name="Int. J. Syst. Evol. Microbiol.">
        <title>The Global Catalogue of Microorganisms (GCM) 10K type strain sequencing project: providing services to taxonomists for standard genome sequencing and annotation.</title>
        <authorList>
            <consortium name="The Broad Institute Genomics Platform"/>
            <consortium name="The Broad Institute Genome Sequencing Center for Infectious Disease"/>
            <person name="Wu L."/>
            <person name="Ma J."/>
        </authorList>
    </citation>
    <scope>NUCLEOTIDE SEQUENCE [LARGE SCALE GENOMIC DNA]</scope>
    <source>
        <strain evidence="2">JCM 1417</strain>
    </source>
</reference>
<keyword evidence="2" id="KW-1185">Reference proteome</keyword>
<organism evidence="1 2">
    <name type="scientific">Clostridium subterminale</name>
    <dbReference type="NCBI Taxonomy" id="1550"/>
    <lineage>
        <taxon>Bacteria</taxon>
        <taxon>Bacillati</taxon>
        <taxon>Bacillota</taxon>
        <taxon>Clostridia</taxon>
        <taxon>Eubacteriales</taxon>
        <taxon>Clostridiaceae</taxon>
        <taxon>Clostridium</taxon>
    </lineage>
</organism>
<accession>A0ABP3VV25</accession>
<name>A0ABP3VV25_CLOSU</name>